<name>A0A9J6B5C3_SOLCO</name>
<proteinExistence type="predicted"/>
<reference evidence="1 2" key="1">
    <citation type="submission" date="2020-09" db="EMBL/GenBank/DDBJ databases">
        <title>De no assembly of potato wild relative species, Solanum commersonii.</title>
        <authorList>
            <person name="Cho K."/>
        </authorList>
    </citation>
    <scope>NUCLEOTIDE SEQUENCE [LARGE SCALE GENOMIC DNA]</scope>
    <source>
        <strain evidence="1">LZ3.2</strain>
        <tissue evidence="1">Leaf</tissue>
    </source>
</reference>
<sequence length="62" mass="6886">MTKPKAAERIMPAQEQSKGIVIKDDAVTTVGDTLFEWLNLSLLEDKQKFKLGVLMSPQIGLI</sequence>
<organism evidence="1 2">
    <name type="scientific">Solanum commersonii</name>
    <name type="common">Commerson's wild potato</name>
    <name type="synonym">Commerson's nightshade</name>
    <dbReference type="NCBI Taxonomy" id="4109"/>
    <lineage>
        <taxon>Eukaryota</taxon>
        <taxon>Viridiplantae</taxon>
        <taxon>Streptophyta</taxon>
        <taxon>Embryophyta</taxon>
        <taxon>Tracheophyta</taxon>
        <taxon>Spermatophyta</taxon>
        <taxon>Magnoliopsida</taxon>
        <taxon>eudicotyledons</taxon>
        <taxon>Gunneridae</taxon>
        <taxon>Pentapetalae</taxon>
        <taxon>asterids</taxon>
        <taxon>lamiids</taxon>
        <taxon>Solanales</taxon>
        <taxon>Solanaceae</taxon>
        <taxon>Solanoideae</taxon>
        <taxon>Solaneae</taxon>
        <taxon>Solanum</taxon>
    </lineage>
</organism>
<evidence type="ECO:0000313" key="2">
    <source>
        <dbReference type="Proteomes" id="UP000824120"/>
    </source>
</evidence>
<dbReference type="AlphaFoldDB" id="A0A9J6B5C3"/>
<dbReference type="EMBL" id="JACXVP010000001">
    <property type="protein sequence ID" value="KAG5631832.1"/>
    <property type="molecule type" value="Genomic_DNA"/>
</dbReference>
<gene>
    <name evidence="1" type="ORF">H5410_003549</name>
</gene>
<keyword evidence="2" id="KW-1185">Reference proteome</keyword>
<evidence type="ECO:0000313" key="1">
    <source>
        <dbReference type="EMBL" id="KAG5631832.1"/>
    </source>
</evidence>
<accession>A0A9J6B5C3</accession>
<protein>
    <submittedName>
        <fullName evidence="1">Uncharacterized protein</fullName>
    </submittedName>
</protein>
<comment type="caution">
    <text evidence="1">The sequence shown here is derived from an EMBL/GenBank/DDBJ whole genome shotgun (WGS) entry which is preliminary data.</text>
</comment>
<dbReference type="Proteomes" id="UP000824120">
    <property type="component" value="Chromosome 1"/>
</dbReference>